<keyword evidence="2" id="KW-1185">Reference proteome</keyword>
<evidence type="ECO:0000313" key="2">
    <source>
        <dbReference type="Proteomes" id="UP000746535"/>
    </source>
</evidence>
<dbReference type="EMBL" id="JAAVJI010000001">
    <property type="protein sequence ID" value="NJO99763.1"/>
    <property type="molecule type" value="Genomic_DNA"/>
</dbReference>
<evidence type="ECO:0000313" key="1">
    <source>
        <dbReference type="EMBL" id="NJO99763.1"/>
    </source>
</evidence>
<sequence>MPLPHQDDIHSPAWRNMLEGVDRAADYVEIRESAARATGYLRCLTDFGLVNLGQHKAMAERIDTVSNRRLAALRHAARGSADPW</sequence>
<proteinExistence type="predicted"/>
<dbReference type="RefSeq" id="WP_168081196.1">
    <property type="nucleotide sequence ID" value="NZ_JAAVJI010000001.1"/>
</dbReference>
<organism evidence="1 2">
    <name type="scientific">Pseudomonas quercus</name>
    <dbReference type="NCBI Taxonomy" id="2722792"/>
    <lineage>
        <taxon>Bacteria</taxon>
        <taxon>Pseudomonadati</taxon>
        <taxon>Pseudomonadota</taxon>
        <taxon>Gammaproteobacteria</taxon>
        <taxon>Pseudomonadales</taxon>
        <taxon>Pseudomonadaceae</taxon>
        <taxon>Pseudomonas</taxon>
    </lineage>
</organism>
<reference evidence="1 2" key="1">
    <citation type="submission" date="2020-03" db="EMBL/GenBank/DDBJ databases">
        <authorList>
            <person name="Wang L."/>
            <person name="He N."/>
            <person name="Li Y."/>
            <person name="Fang Y."/>
            <person name="Zhang F."/>
        </authorList>
    </citation>
    <scope>NUCLEOTIDE SEQUENCE [LARGE SCALE GENOMIC DNA]</scope>
    <source>
        <strain evidence="2">hsmgli-8</strain>
    </source>
</reference>
<gene>
    <name evidence="1" type="ORF">HBH25_02645</name>
</gene>
<accession>A0ABX0YBW7</accession>
<dbReference type="Proteomes" id="UP000746535">
    <property type="component" value="Unassembled WGS sequence"/>
</dbReference>
<protein>
    <submittedName>
        <fullName evidence="1">Uncharacterized protein</fullName>
    </submittedName>
</protein>
<name>A0ABX0YBW7_9PSED</name>
<comment type="caution">
    <text evidence="1">The sequence shown here is derived from an EMBL/GenBank/DDBJ whole genome shotgun (WGS) entry which is preliminary data.</text>
</comment>